<dbReference type="InParanoid" id="A0A067QKP5"/>
<evidence type="ECO:0000313" key="2">
    <source>
        <dbReference type="EMBL" id="KDR08504.1"/>
    </source>
</evidence>
<dbReference type="AlphaFoldDB" id="A0A067QKP5"/>
<reference evidence="2 3" key="1">
    <citation type="journal article" date="2014" name="Nat. Commun.">
        <title>Molecular traces of alternative social organization in a termite genome.</title>
        <authorList>
            <person name="Terrapon N."/>
            <person name="Li C."/>
            <person name="Robertson H.M."/>
            <person name="Ji L."/>
            <person name="Meng X."/>
            <person name="Booth W."/>
            <person name="Chen Z."/>
            <person name="Childers C.P."/>
            <person name="Glastad K.M."/>
            <person name="Gokhale K."/>
            <person name="Gowin J."/>
            <person name="Gronenberg W."/>
            <person name="Hermansen R.A."/>
            <person name="Hu H."/>
            <person name="Hunt B.G."/>
            <person name="Huylmans A.K."/>
            <person name="Khalil S.M."/>
            <person name="Mitchell R.D."/>
            <person name="Munoz-Torres M.C."/>
            <person name="Mustard J.A."/>
            <person name="Pan H."/>
            <person name="Reese J.T."/>
            <person name="Scharf M.E."/>
            <person name="Sun F."/>
            <person name="Vogel H."/>
            <person name="Xiao J."/>
            <person name="Yang W."/>
            <person name="Yang Z."/>
            <person name="Yang Z."/>
            <person name="Zhou J."/>
            <person name="Zhu J."/>
            <person name="Brent C.S."/>
            <person name="Elsik C.G."/>
            <person name="Goodisman M.A."/>
            <person name="Liberles D.A."/>
            <person name="Roe R.M."/>
            <person name="Vargo E.L."/>
            <person name="Vilcinskas A."/>
            <person name="Wang J."/>
            <person name="Bornberg-Bauer E."/>
            <person name="Korb J."/>
            <person name="Zhang G."/>
            <person name="Liebig J."/>
        </authorList>
    </citation>
    <scope>NUCLEOTIDE SEQUENCE [LARGE SCALE GENOMIC DNA]</scope>
    <source>
        <tissue evidence="2">Whole organism</tissue>
    </source>
</reference>
<protein>
    <submittedName>
        <fullName evidence="2">Uncharacterized protein</fullName>
    </submittedName>
</protein>
<evidence type="ECO:0000313" key="3">
    <source>
        <dbReference type="Proteomes" id="UP000027135"/>
    </source>
</evidence>
<name>A0A067QKP5_ZOONE</name>
<evidence type="ECO:0000256" key="1">
    <source>
        <dbReference type="SAM" id="Coils"/>
    </source>
</evidence>
<feature type="coiled-coil region" evidence="1">
    <location>
        <begin position="5"/>
        <end position="102"/>
    </location>
</feature>
<keyword evidence="1" id="KW-0175">Coiled coil</keyword>
<keyword evidence="3" id="KW-1185">Reference proteome</keyword>
<dbReference type="Proteomes" id="UP000027135">
    <property type="component" value="Unassembled WGS sequence"/>
</dbReference>
<accession>A0A067QKP5</accession>
<gene>
    <name evidence="2" type="ORF">L798_01961</name>
</gene>
<dbReference type="EMBL" id="KK853324">
    <property type="protein sequence ID" value="KDR08504.1"/>
    <property type="molecule type" value="Genomic_DNA"/>
</dbReference>
<organism evidence="2 3">
    <name type="scientific">Zootermopsis nevadensis</name>
    <name type="common">Dampwood termite</name>
    <dbReference type="NCBI Taxonomy" id="136037"/>
    <lineage>
        <taxon>Eukaryota</taxon>
        <taxon>Metazoa</taxon>
        <taxon>Ecdysozoa</taxon>
        <taxon>Arthropoda</taxon>
        <taxon>Hexapoda</taxon>
        <taxon>Insecta</taxon>
        <taxon>Pterygota</taxon>
        <taxon>Neoptera</taxon>
        <taxon>Polyneoptera</taxon>
        <taxon>Dictyoptera</taxon>
        <taxon>Blattodea</taxon>
        <taxon>Blattoidea</taxon>
        <taxon>Termitoidae</taxon>
        <taxon>Termopsidae</taxon>
        <taxon>Zootermopsis</taxon>
    </lineage>
</organism>
<sequence>MTPKKEELRDDILALQRKVKERESDISALTMGSKLLDLKVSELEKTISEINTEKLKAERQSENYLSHMRNVETSYRTLTEEVVELRNENAAQAQEIRKLKKVITA</sequence>
<proteinExistence type="predicted"/>